<evidence type="ECO:0000256" key="4">
    <source>
        <dbReference type="SAM" id="MobiDB-lite"/>
    </source>
</evidence>
<dbReference type="EMBL" id="QXTE01001134">
    <property type="protein sequence ID" value="TFJ95849.1"/>
    <property type="molecule type" value="Genomic_DNA"/>
</dbReference>
<dbReference type="GO" id="GO:0015031">
    <property type="term" value="P:protein transport"/>
    <property type="evidence" value="ECO:0007669"/>
    <property type="project" value="UniProtKB-KW"/>
</dbReference>
<dbReference type="InterPro" id="IPR036045">
    <property type="entry name" value="Sec1-like_sf"/>
</dbReference>
<dbReference type="SUPFAM" id="SSF56815">
    <property type="entry name" value="Sec1/munc18-like (SM) proteins"/>
    <property type="match status" value="1"/>
</dbReference>
<keyword evidence="2" id="KW-0813">Transport</keyword>
<comment type="caution">
    <text evidence="6">The sequence shown here is derived from an EMBL/GenBank/DDBJ whole genome shotgun (WGS) entry which is preliminary data.</text>
</comment>
<keyword evidence="3" id="KW-0175">Coiled coil</keyword>
<evidence type="ECO:0000256" key="2">
    <source>
        <dbReference type="ARBA" id="ARBA00022927"/>
    </source>
</evidence>
<evidence type="ECO:0000313" key="7">
    <source>
        <dbReference type="Proteomes" id="UP000297703"/>
    </source>
</evidence>
<dbReference type="AlphaFoldDB" id="A0A4D9DJK5"/>
<reference evidence="6 7" key="2">
    <citation type="submission" date="2019-04" db="EMBL/GenBank/DDBJ databases">
        <title>The genome sequence of big-headed turtle.</title>
        <authorList>
            <person name="Gong S."/>
        </authorList>
    </citation>
    <scope>NUCLEOTIDE SEQUENCE [LARGE SCALE GENOMIC DNA]</scope>
    <source>
        <strain evidence="6">DO16091913</strain>
        <tissue evidence="6">Muscle</tissue>
    </source>
</reference>
<gene>
    <name evidence="6" type="ORF">DR999_PMT22438</name>
</gene>
<dbReference type="Gene3D" id="3.90.830.10">
    <property type="entry name" value="Syntaxin Binding Protein 1, Chain A, domain 2"/>
    <property type="match status" value="1"/>
</dbReference>
<dbReference type="GO" id="GO:0016192">
    <property type="term" value="P:vesicle-mediated transport"/>
    <property type="evidence" value="ECO:0007669"/>
    <property type="project" value="InterPro"/>
</dbReference>
<protein>
    <submittedName>
        <fullName evidence="6">Cell division protein FtsY</fullName>
    </submittedName>
</protein>
<evidence type="ECO:0000313" key="6">
    <source>
        <dbReference type="EMBL" id="TFJ95849.1"/>
    </source>
</evidence>
<evidence type="ECO:0000256" key="1">
    <source>
        <dbReference type="ARBA" id="ARBA00009884"/>
    </source>
</evidence>
<dbReference type="InterPro" id="IPR001619">
    <property type="entry name" value="Sec1-like"/>
</dbReference>
<keyword evidence="6" id="KW-0131">Cell cycle</keyword>
<name>A0A4D9DJK5_9SAUR</name>
<keyword evidence="7" id="KW-1185">Reference proteome</keyword>
<dbReference type="SUPFAM" id="SSF58038">
    <property type="entry name" value="SNARE fusion complex"/>
    <property type="match status" value="1"/>
</dbReference>
<proteinExistence type="inferred from homology"/>
<dbReference type="OrthoDB" id="10042941at2759"/>
<organism evidence="6 7">
    <name type="scientific">Platysternon megacephalum</name>
    <name type="common">big-headed turtle</name>
    <dbReference type="NCBI Taxonomy" id="55544"/>
    <lineage>
        <taxon>Eukaryota</taxon>
        <taxon>Metazoa</taxon>
        <taxon>Chordata</taxon>
        <taxon>Craniata</taxon>
        <taxon>Vertebrata</taxon>
        <taxon>Euteleostomi</taxon>
        <taxon>Archelosauria</taxon>
        <taxon>Testudinata</taxon>
        <taxon>Testudines</taxon>
        <taxon>Cryptodira</taxon>
        <taxon>Durocryptodira</taxon>
        <taxon>Testudinoidea</taxon>
        <taxon>Platysternidae</taxon>
        <taxon>Platysternon</taxon>
    </lineage>
</organism>
<feature type="compositionally biased region" description="Basic and acidic residues" evidence="4">
    <location>
        <begin position="258"/>
        <end position="267"/>
    </location>
</feature>
<dbReference type="STRING" id="55544.A0A4D9DJK5"/>
<accession>A0A4D9DJK5</accession>
<evidence type="ECO:0000256" key="3">
    <source>
        <dbReference type="PROSITE-ProRule" id="PRU00290"/>
    </source>
</evidence>
<dbReference type="PROSITE" id="PS50892">
    <property type="entry name" value="V_SNARE"/>
    <property type="match status" value="1"/>
</dbReference>
<dbReference type="Gene3D" id="3.40.50.2060">
    <property type="match status" value="1"/>
</dbReference>
<keyword evidence="2" id="KW-0653">Protein transport</keyword>
<feature type="domain" description="V-SNARE coiled-coil homology" evidence="5">
    <location>
        <begin position="1"/>
        <end position="40"/>
    </location>
</feature>
<dbReference type="InterPro" id="IPR043127">
    <property type="entry name" value="Sec-1-like_dom3a"/>
</dbReference>
<reference evidence="6 7" key="1">
    <citation type="submission" date="2019-04" db="EMBL/GenBank/DDBJ databases">
        <title>Draft genome of the big-headed turtle Platysternon megacephalum.</title>
        <authorList>
            <person name="Gong S."/>
        </authorList>
    </citation>
    <scope>NUCLEOTIDE SEQUENCE [LARGE SCALE GENOMIC DNA]</scope>
    <source>
        <strain evidence="6">DO16091913</strain>
        <tissue evidence="6">Muscle</tissue>
    </source>
</reference>
<dbReference type="InterPro" id="IPR042855">
    <property type="entry name" value="V_SNARE_CC"/>
</dbReference>
<feature type="region of interest" description="Disordered" evidence="4">
    <location>
        <begin position="198"/>
        <end position="311"/>
    </location>
</feature>
<dbReference type="Gene3D" id="1.25.40.60">
    <property type="match status" value="1"/>
</dbReference>
<evidence type="ECO:0000259" key="5">
    <source>
        <dbReference type="PROSITE" id="PS50892"/>
    </source>
</evidence>
<dbReference type="Pfam" id="PF00995">
    <property type="entry name" value="Sec1"/>
    <property type="match status" value="1"/>
</dbReference>
<dbReference type="GO" id="GO:0051301">
    <property type="term" value="P:cell division"/>
    <property type="evidence" value="ECO:0007669"/>
    <property type="project" value="UniProtKB-KW"/>
</dbReference>
<feature type="compositionally biased region" description="Basic and acidic residues" evidence="4">
    <location>
        <begin position="283"/>
        <end position="299"/>
    </location>
</feature>
<dbReference type="InterPro" id="IPR043154">
    <property type="entry name" value="Sec-1-like_dom1"/>
</dbReference>
<dbReference type="PANTHER" id="PTHR11679">
    <property type="entry name" value="VESICLE PROTEIN SORTING-ASSOCIATED"/>
    <property type="match status" value="1"/>
</dbReference>
<keyword evidence="6" id="KW-0132">Cell division</keyword>
<sequence>MRVNVDKVLERDQKLSELDDALRAEFETSAAKLKRKYWWKNCKVLIMDHPSMRILSSCCTMSDIVDEGITLVEDINKCREPIPSLEAIYLLSPVEKVYSLDGPQTFHNCFSHYRSLEKKKQMEMLAEQIATLGQDLTTASPQANIKDLSQILKKMPEYQKELNKYSKHLNLAEHCMRHFKGTVEKLCSVEQVGLWTESGSWTEPGERGLRPAGSLEPGPAPPCSTGSAEEGHGARVTSGPPRAGSGPGEKNFSAPPARADRLNRADETGAGGSWGSRASGSLPDRRAPDRLNRADERGGGEAGEAGPQAPF</sequence>
<dbReference type="Proteomes" id="UP000297703">
    <property type="component" value="Unassembled WGS sequence"/>
</dbReference>
<comment type="similarity">
    <text evidence="1">Belongs to the STXBP/unc-18/SEC1 family.</text>
</comment>